<organism evidence="3 4">
    <name type="scientific">Vavraia culicis (isolate floridensis)</name>
    <name type="common">Microsporidian parasite</name>
    <dbReference type="NCBI Taxonomy" id="948595"/>
    <lineage>
        <taxon>Eukaryota</taxon>
        <taxon>Fungi</taxon>
        <taxon>Fungi incertae sedis</taxon>
        <taxon>Microsporidia</taxon>
        <taxon>Pleistophoridae</taxon>
        <taxon>Vavraia</taxon>
    </lineage>
</organism>
<dbReference type="InParanoid" id="L2GXA4"/>
<dbReference type="Pfam" id="PF00009">
    <property type="entry name" value="GTP_EFTU"/>
    <property type="match status" value="1"/>
</dbReference>
<evidence type="ECO:0000259" key="2">
    <source>
        <dbReference type="PROSITE" id="PS51722"/>
    </source>
</evidence>
<dbReference type="Gene3D" id="3.40.50.300">
    <property type="entry name" value="P-loop containing nucleotide triphosphate hydrolases"/>
    <property type="match status" value="1"/>
</dbReference>
<dbReference type="OMA" id="CSARLCD"/>
<dbReference type="GeneID" id="19878038"/>
<dbReference type="NCBIfam" id="TIGR00231">
    <property type="entry name" value="small_GTP"/>
    <property type="match status" value="1"/>
</dbReference>
<dbReference type="VEuPathDB" id="MicrosporidiaDB:VCUG_00147"/>
<sequence length="849" mass="96732">MQNVIHAGIKTCQKLWHPMFIVSVVAHVDHGKTTLLDSMLSYARIISRMSAGQLRYLDTRDDEQERGITLKLSFFQAQDFIFIDTPGHVDFESLIECSARLCDHFIFIVDVNEGITPRTLSLLTLMRGKQCVLVLNKIDKLLGSIELVPVVHSIVQSMNACLNEQCFEWSMNNIVVCSSTASYGVNYGMFGRIKENSTLKDVLIFLFLMSVDDTCAPRVLHRRAKLMEMLDTIGINERELRDICPLAITLFDSLRSLSYSGLITDEPDDHGLAGEHGEKREEEDRKMGDDEVRSRAEKKEEDDPKANKGITGNIEGKENIAKNVEQTTQGGVNTRKEWIKDNKYADKEDTECLNGDESGVFTADHHAFLCTILPAEAMCAVIGITTYAMVYEHTVLFITRLFTHVEQGMVLFSNSQGTSKRSTITKIYEFSNNRLIESKSAKAPNLVAIQSDFLRNSILSTSALDVHENVLKTRPFYIKKIKPWSDMKERIKQLSYCEPILKAKINRYGEVELLCEGHMHFEKIAHDLKYEFDEIIFYDLMCEGCGDVSTYCTVVDGLSVCLIVGPSEERDNEVCVEYKEGLGSDEDCDENGGINTNGEEVTTAGSENTNGEEVTTAGSENMNGDTGMDSMNRDTSSGYKTYIDQIPLIDALNHKLRINDDETHLSMAHALKSEMKNVVNVFTKKGPLLHEKVSFTSFRICITRKGAHRARSSDLFAKFLRALIDAYESTLPIPIVFYYRCKLHITEQYVGKCYKLLNKYHFKMLSNEYDETNCFFIIKFHIRRYLYNDFNDELKSMTKGTFYVHTWEEGYVRYVDDWESVVVDERRRKGICAEEVIVSEPEKQRTLKK</sequence>
<feature type="compositionally biased region" description="Basic and acidic residues" evidence="1">
    <location>
        <begin position="269"/>
        <end position="306"/>
    </location>
</feature>
<dbReference type="InterPro" id="IPR027417">
    <property type="entry name" value="P-loop_NTPase"/>
</dbReference>
<dbReference type="InterPro" id="IPR005225">
    <property type="entry name" value="Small_GTP-bd"/>
</dbReference>
<dbReference type="AlphaFoldDB" id="L2GXA4"/>
<proteinExistence type="predicted"/>
<dbReference type="GO" id="GO:0003924">
    <property type="term" value="F:GTPase activity"/>
    <property type="evidence" value="ECO:0007669"/>
    <property type="project" value="InterPro"/>
</dbReference>
<keyword evidence="4" id="KW-1185">Reference proteome</keyword>
<dbReference type="Gene3D" id="3.30.70.240">
    <property type="match status" value="1"/>
</dbReference>
<protein>
    <submittedName>
        <fullName evidence="3">Small GTP-binding protein domain</fullName>
    </submittedName>
</protein>
<dbReference type="PRINTS" id="PR00315">
    <property type="entry name" value="ELONGATNFCT"/>
</dbReference>
<dbReference type="PROSITE" id="PS51722">
    <property type="entry name" value="G_TR_2"/>
    <property type="match status" value="1"/>
</dbReference>
<dbReference type="RefSeq" id="XP_008073169.1">
    <property type="nucleotide sequence ID" value="XM_008074978.1"/>
</dbReference>
<dbReference type="OrthoDB" id="364892at2759"/>
<dbReference type="Proteomes" id="UP000011081">
    <property type="component" value="Unassembled WGS sequence"/>
</dbReference>
<feature type="region of interest" description="Disordered" evidence="1">
    <location>
        <begin position="586"/>
        <end position="634"/>
    </location>
</feature>
<feature type="compositionally biased region" description="Polar residues" evidence="1">
    <location>
        <begin position="593"/>
        <end position="624"/>
    </location>
</feature>
<name>L2GXA4_VAVCU</name>
<evidence type="ECO:0000256" key="1">
    <source>
        <dbReference type="SAM" id="MobiDB-lite"/>
    </source>
</evidence>
<feature type="domain" description="Tr-type G" evidence="2">
    <location>
        <begin position="17"/>
        <end position="212"/>
    </location>
</feature>
<dbReference type="GO" id="GO:1990904">
    <property type="term" value="C:ribonucleoprotein complex"/>
    <property type="evidence" value="ECO:0007669"/>
    <property type="project" value="TreeGrafter"/>
</dbReference>
<dbReference type="GO" id="GO:0005829">
    <property type="term" value="C:cytosol"/>
    <property type="evidence" value="ECO:0007669"/>
    <property type="project" value="TreeGrafter"/>
</dbReference>
<dbReference type="STRING" id="948595.L2GXA4"/>
<dbReference type="GO" id="GO:0042256">
    <property type="term" value="P:cytosolic ribosome assembly"/>
    <property type="evidence" value="ECO:0007669"/>
    <property type="project" value="TreeGrafter"/>
</dbReference>
<dbReference type="InterPro" id="IPR035647">
    <property type="entry name" value="EFG_III/V"/>
</dbReference>
<dbReference type="PANTHER" id="PTHR42908">
    <property type="entry name" value="TRANSLATION ELONGATION FACTOR-RELATED"/>
    <property type="match status" value="1"/>
</dbReference>
<dbReference type="GO" id="GO:0043022">
    <property type="term" value="F:ribosome binding"/>
    <property type="evidence" value="ECO:0007669"/>
    <property type="project" value="TreeGrafter"/>
</dbReference>
<dbReference type="SUPFAM" id="SSF54980">
    <property type="entry name" value="EF-G C-terminal domain-like"/>
    <property type="match status" value="1"/>
</dbReference>
<feature type="region of interest" description="Disordered" evidence="1">
    <location>
        <begin position="265"/>
        <end position="319"/>
    </location>
</feature>
<dbReference type="GO" id="GO:0005525">
    <property type="term" value="F:GTP binding"/>
    <property type="evidence" value="ECO:0007669"/>
    <property type="project" value="InterPro"/>
</dbReference>
<dbReference type="PANTHER" id="PTHR42908:SF3">
    <property type="entry name" value="ELONGATION FACTOR-LIKE GTPASE 1"/>
    <property type="match status" value="1"/>
</dbReference>
<dbReference type="EMBL" id="GL877405">
    <property type="protein sequence ID" value="ELA48311.1"/>
    <property type="molecule type" value="Genomic_DNA"/>
</dbReference>
<evidence type="ECO:0000313" key="4">
    <source>
        <dbReference type="Proteomes" id="UP000011081"/>
    </source>
</evidence>
<dbReference type="SUPFAM" id="SSF52540">
    <property type="entry name" value="P-loop containing nucleoside triphosphate hydrolases"/>
    <property type="match status" value="1"/>
</dbReference>
<dbReference type="InterPro" id="IPR000795">
    <property type="entry name" value="T_Tr_GTP-bd_dom"/>
</dbReference>
<gene>
    <name evidence="3" type="ORF">VCUG_00147</name>
</gene>
<reference evidence="4" key="1">
    <citation type="submission" date="2011-03" db="EMBL/GenBank/DDBJ databases">
        <title>The genome sequence of Vavraia culicis strain floridensis.</title>
        <authorList>
            <consortium name="The Broad Institute Genome Sequencing Platform"/>
            <person name="Cuomo C."/>
            <person name="Becnel J."/>
            <person name="Sanscrainte N."/>
            <person name="Young S.K."/>
            <person name="Zeng Q."/>
            <person name="Gargeya S."/>
            <person name="Fitzgerald M."/>
            <person name="Haas B."/>
            <person name="Abouelleil A."/>
            <person name="Alvarado L."/>
            <person name="Arachchi H.M."/>
            <person name="Berlin A."/>
            <person name="Chapman S.B."/>
            <person name="Gearin G."/>
            <person name="Goldberg J."/>
            <person name="Griggs A."/>
            <person name="Gujja S."/>
            <person name="Hansen M."/>
            <person name="Heiman D."/>
            <person name="Howarth C."/>
            <person name="Larimer J."/>
            <person name="Lui A."/>
            <person name="MacDonald P.J.P."/>
            <person name="McCowen C."/>
            <person name="Montmayeur A."/>
            <person name="Murphy C."/>
            <person name="Neiman D."/>
            <person name="Pearson M."/>
            <person name="Priest M."/>
            <person name="Roberts A."/>
            <person name="Saif S."/>
            <person name="Shea T."/>
            <person name="Sisk P."/>
            <person name="Stolte C."/>
            <person name="Sykes S."/>
            <person name="Wortman J."/>
            <person name="Nusbaum C."/>
            <person name="Birren B."/>
        </authorList>
    </citation>
    <scope>NUCLEOTIDE SEQUENCE [LARGE SCALE GENOMIC DNA]</scope>
    <source>
        <strain evidence="4">floridensis</strain>
    </source>
</reference>
<dbReference type="HOGENOM" id="CLU_011666_0_0_1"/>
<accession>L2GXA4</accession>
<evidence type="ECO:0000313" key="3">
    <source>
        <dbReference type="EMBL" id="ELA48311.1"/>
    </source>
</evidence>